<feature type="domain" description="GST N-terminal" evidence="5">
    <location>
        <begin position="1"/>
        <end position="67"/>
    </location>
</feature>
<evidence type="ECO:0000256" key="4">
    <source>
        <dbReference type="ARBA" id="ARBA00047960"/>
    </source>
</evidence>
<dbReference type="PROSITE" id="PS50404">
    <property type="entry name" value="GST_NTER"/>
    <property type="match status" value="1"/>
</dbReference>
<comment type="similarity">
    <text evidence="3">Belongs to the GST superfamily. Sigma family.</text>
</comment>
<dbReference type="EMBL" id="CAJEWN010000750">
    <property type="protein sequence ID" value="CAD2189461.1"/>
    <property type="molecule type" value="Genomic_DNA"/>
</dbReference>
<dbReference type="Proteomes" id="UP000580250">
    <property type="component" value="Unassembled WGS sequence"/>
</dbReference>
<protein>
    <recommendedName>
        <fullName evidence="1">glutathione transferase</fullName>
        <ecNumber evidence="1">2.5.1.18</ecNumber>
    </recommendedName>
</protein>
<reference evidence="6 7" key="1">
    <citation type="submission" date="2020-08" db="EMBL/GenBank/DDBJ databases">
        <authorList>
            <person name="Koutsovoulos G."/>
            <person name="Danchin GJ E."/>
        </authorList>
    </citation>
    <scope>NUCLEOTIDE SEQUENCE [LARGE SCALE GENOMIC DNA]</scope>
</reference>
<evidence type="ECO:0000259" key="5">
    <source>
        <dbReference type="PROSITE" id="PS50404"/>
    </source>
</evidence>
<gene>
    <name evidence="6" type="ORF">MENT_LOCUS42184</name>
</gene>
<organism evidence="6 7">
    <name type="scientific">Meloidogyne enterolobii</name>
    <name type="common">Root-knot nematode worm</name>
    <name type="synonym">Meloidogyne mayaguensis</name>
    <dbReference type="NCBI Taxonomy" id="390850"/>
    <lineage>
        <taxon>Eukaryota</taxon>
        <taxon>Metazoa</taxon>
        <taxon>Ecdysozoa</taxon>
        <taxon>Nematoda</taxon>
        <taxon>Chromadorea</taxon>
        <taxon>Rhabditida</taxon>
        <taxon>Tylenchina</taxon>
        <taxon>Tylenchomorpha</taxon>
        <taxon>Tylenchoidea</taxon>
        <taxon>Meloidogynidae</taxon>
        <taxon>Meloidogyninae</taxon>
        <taxon>Meloidogyne</taxon>
    </lineage>
</organism>
<proteinExistence type="inferred from homology"/>
<comment type="catalytic activity">
    <reaction evidence="4">
        <text>RX + glutathione = an S-substituted glutathione + a halide anion + H(+)</text>
        <dbReference type="Rhea" id="RHEA:16437"/>
        <dbReference type="ChEBI" id="CHEBI:15378"/>
        <dbReference type="ChEBI" id="CHEBI:16042"/>
        <dbReference type="ChEBI" id="CHEBI:17792"/>
        <dbReference type="ChEBI" id="CHEBI:57925"/>
        <dbReference type="ChEBI" id="CHEBI:90779"/>
        <dbReference type="EC" id="2.5.1.18"/>
    </reaction>
</comment>
<evidence type="ECO:0000256" key="1">
    <source>
        <dbReference type="ARBA" id="ARBA00012452"/>
    </source>
</evidence>
<comment type="caution">
    <text evidence="6">The sequence shown here is derived from an EMBL/GenBank/DDBJ whole genome shotgun (WGS) entry which is preliminary data.</text>
</comment>
<dbReference type="PANTHER" id="PTHR11571">
    <property type="entry name" value="GLUTATHIONE S-TRANSFERASE"/>
    <property type="match status" value="1"/>
</dbReference>
<accession>A0A6V7WQZ6</accession>
<dbReference type="InterPro" id="IPR036249">
    <property type="entry name" value="Thioredoxin-like_sf"/>
</dbReference>
<dbReference type="Pfam" id="PF02798">
    <property type="entry name" value="GST_N"/>
    <property type="match status" value="1"/>
</dbReference>
<name>A0A6V7WQZ6_MELEN</name>
<dbReference type="PANTHER" id="PTHR11571:SF224">
    <property type="entry name" value="HEMATOPOIETIC PROSTAGLANDIN D SYNTHASE"/>
    <property type="match status" value="1"/>
</dbReference>
<evidence type="ECO:0000313" key="6">
    <source>
        <dbReference type="EMBL" id="CAD2189461.1"/>
    </source>
</evidence>
<evidence type="ECO:0000256" key="2">
    <source>
        <dbReference type="ARBA" id="ARBA00022679"/>
    </source>
</evidence>
<dbReference type="Gene3D" id="1.20.1050.130">
    <property type="match status" value="1"/>
</dbReference>
<dbReference type="InterPro" id="IPR004045">
    <property type="entry name" value="Glutathione_S-Trfase_N"/>
</dbReference>
<dbReference type="GO" id="GO:0004364">
    <property type="term" value="F:glutathione transferase activity"/>
    <property type="evidence" value="ECO:0007669"/>
    <property type="project" value="UniProtKB-EC"/>
</dbReference>
<dbReference type="CDD" id="cd03039">
    <property type="entry name" value="GST_N_Sigma_like"/>
    <property type="match status" value="1"/>
</dbReference>
<evidence type="ECO:0000313" key="7">
    <source>
        <dbReference type="Proteomes" id="UP000580250"/>
    </source>
</evidence>
<dbReference type="OrthoDB" id="414243at2759"/>
<dbReference type="AlphaFoldDB" id="A0A6V7WQZ6"/>
<dbReference type="GO" id="GO:0006749">
    <property type="term" value="P:glutathione metabolic process"/>
    <property type="evidence" value="ECO:0007669"/>
    <property type="project" value="TreeGrafter"/>
</dbReference>
<dbReference type="InterPro" id="IPR050213">
    <property type="entry name" value="GST_superfamily"/>
</dbReference>
<dbReference type="EC" id="2.5.1.18" evidence="1"/>
<evidence type="ECO:0000256" key="3">
    <source>
        <dbReference type="ARBA" id="ARBA00038317"/>
    </source>
</evidence>
<keyword evidence="2" id="KW-0808">Transferase</keyword>
<dbReference type="SUPFAM" id="SSF52833">
    <property type="entry name" value="Thioredoxin-like"/>
    <property type="match status" value="1"/>
</dbReference>
<sequence length="114" mass="13133">MVKYKLHYFDVAGRAEPIHFRFKKEDWPTIKSNYIFGQVPVLEVDGKQLAQCGAIMQFLGKRFDLAGKNEWEEAKAMEIIFLNDEMGYAVEPYIDAMFGFHEGNVVCSNTDKCL</sequence>